<reference evidence="1" key="2">
    <citation type="submission" date="2022-10" db="EMBL/GenBank/DDBJ databases">
        <authorList>
            <person name="Aronson H.S."/>
        </authorList>
    </citation>
    <scope>NUCLEOTIDE SEQUENCE</scope>
    <source>
        <strain evidence="1">RS19-109</strain>
    </source>
</reference>
<protein>
    <submittedName>
        <fullName evidence="1">Protein N-lysine methyltransferase family protein</fullName>
    </submittedName>
</protein>
<sequence length="231" mass="26232">MDPTLLPEKQYARLREIRKTYTVDFQPLHLRGKEIQLLQVTDLEPLLAGKDPFKNVEEFPFWVKLWEAAMVLADLMLTTPPAKEGQSLIELGAGLGAPGLAAAMAGYRVTLTDYEPHILDFQRVSAAASGLKGVECRLLDWLKPPTLPRFDTIIGAEILFREEFFTPLLNIFRALLAENGVIYLAHDVRRKSLPKFLLLAEKEYEIAVSARKMRSEDKELTIIVNRLTRRS</sequence>
<keyword evidence="1" id="KW-0489">Methyltransferase</keyword>
<keyword evidence="2" id="KW-1185">Reference proteome</keyword>
<organism evidence="1 2">
    <name type="scientific">Thiovibrio frasassiensis</name>
    <dbReference type="NCBI Taxonomy" id="2984131"/>
    <lineage>
        <taxon>Bacteria</taxon>
        <taxon>Pseudomonadati</taxon>
        <taxon>Thermodesulfobacteriota</taxon>
        <taxon>Desulfobulbia</taxon>
        <taxon>Desulfobulbales</taxon>
        <taxon>Thiovibrionaceae</taxon>
        <taxon>Thiovibrio</taxon>
    </lineage>
</organism>
<dbReference type="RefSeq" id="WP_307632795.1">
    <property type="nucleotide sequence ID" value="NZ_JAPHEH010000001.1"/>
</dbReference>
<proteinExistence type="predicted"/>
<dbReference type="Pfam" id="PF10294">
    <property type="entry name" value="Methyltransf_16"/>
    <property type="match status" value="1"/>
</dbReference>
<comment type="caution">
    <text evidence="1">The sequence shown here is derived from an EMBL/GenBank/DDBJ whole genome shotgun (WGS) entry which is preliminary data.</text>
</comment>
<dbReference type="GO" id="GO:0032259">
    <property type="term" value="P:methylation"/>
    <property type="evidence" value="ECO:0007669"/>
    <property type="project" value="UniProtKB-KW"/>
</dbReference>
<dbReference type="InterPro" id="IPR029063">
    <property type="entry name" value="SAM-dependent_MTases_sf"/>
</dbReference>
<name>A0A9X4RL85_9BACT</name>
<dbReference type="Proteomes" id="UP001154240">
    <property type="component" value="Unassembled WGS sequence"/>
</dbReference>
<evidence type="ECO:0000313" key="1">
    <source>
        <dbReference type="EMBL" id="MDG4475821.1"/>
    </source>
</evidence>
<dbReference type="EMBL" id="JAPHEH010000001">
    <property type="protein sequence ID" value="MDG4475821.1"/>
    <property type="molecule type" value="Genomic_DNA"/>
</dbReference>
<gene>
    <name evidence="1" type="ORF">OLX77_06575</name>
</gene>
<accession>A0A9X4RL85</accession>
<dbReference type="GO" id="GO:0008168">
    <property type="term" value="F:methyltransferase activity"/>
    <property type="evidence" value="ECO:0007669"/>
    <property type="project" value="UniProtKB-KW"/>
</dbReference>
<dbReference type="AlphaFoldDB" id="A0A9X4RL85"/>
<dbReference type="PANTHER" id="PTHR14614:SF163">
    <property type="entry name" value="METHYLTRANSFERASE SMALL DOMAIN-CONTAINING PROTEIN"/>
    <property type="match status" value="1"/>
</dbReference>
<evidence type="ECO:0000313" key="2">
    <source>
        <dbReference type="Proteomes" id="UP001154240"/>
    </source>
</evidence>
<dbReference type="InterPro" id="IPR019410">
    <property type="entry name" value="Methyltransf_16"/>
</dbReference>
<dbReference type="PANTHER" id="PTHR14614">
    <property type="entry name" value="HEPATOCELLULAR CARCINOMA-ASSOCIATED ANTIGEN"/>
    <property type="match status" value="1"/>
</dbReference>
<keyword evidence="1" id="KW-0808">Transferase</keyword>
<dbReference type="Gene3D" id="3.40.50.150">
    <property type="entry name" value="Vaccinia Virus protein VP39"/>
    <property type="match status" value="1"/>
</dbReference>
<dbReference type="CDD" id="cd02440">
    <property type="entry name" value="AdoMet_MTases"/>
    <property type="match status" value="1"/>
</dbReference>
<reference evidence="1" key="1">
    <citation type="journal article" date="2022" name="bioRxiv">
        <title>Thiovibrio frasassiensisgen. nov., sp. nov., an autotrophic, elemental sulfur disproportionating bacterium isolated from sulfidic karst sediment, and proposal of Thiovibrionaceae fam. nov.</title>
        <authorList>
            <person name="Aronson H."/>
            <person name="Thomas C."/>
            <person name="Bhattacharyya M."/>
            <person name="Eckstein S."/>
            <person name="Jensen S."/>
            <person name="Barco R."/>
            <person name="Macalady J."/>
            <person name="Amend J."/>
        </authorList>
    </citation>
    <scope>NUCLEOTIDE SEQUENCE</scope>
    <source>
        <strain evidence="1">RS19-109</strain>
    </source>
</reference>
<dbReference type="SUPFAM" id="SSF53335">
    <property type="entry name" value="S-adenosyl-L-methionine-dependent methyltransferases"/>
    <property type="match status" value="1"/>
</dbReference>